<evidence type="ECO:0000313" key="6">
    <source>
        <dbReference type="Proteomes" id="UP000258309"/>
    </source>
</evidence>
<dbReference type="Proteomes" id="UP000258309">
    <property type="component" value="Unassembled WGS sequence"/>
</dbReference>
<dbReference type="InterPro" id="IPR004045">
    <property type="entry name" value="Glutathione_S-Trfase_N"/>
</dbReference>
<dbReference type="InterPro" id="IPR004046">
    <property type="entry name" value="GST_C"/>
</dbReference>
<dbReference type="SUPFAM" id="SSF52833">
    <property type="entry name" value="Thioredoxin-like"/>
    <property type="match status" value="1"/>
</dbReference>
<dbReference type="SUPFAM" id="SSF47616">
    <property type="entry name" value="GST C-terminal domain-like"/>
    <property type="match status" value="1"/>
</dbReference>
<evidence type="ECO:0008006" key="7">
    <source>
        <dbReference type="Google" id="ProtNLM"/>
    </source>
</evidence>
<dbReference type="PANTHER" id="PTHR43986:SF1">
    <property type="entry name" value="ELONGATION FACTOR 1-GAMMA"/>
    <property type="match status" value="1"/>
</dbReference>
<dbReference type="SFLD" id="SFLDS00019">
    <property type="entry name" value="Glutathione_Transferase_(cytos"/>
    <property type="match status" value="1"/>
</dbReference>
<gene>
    <name evidence="5" type="ORF">B7463_g9546</name>
</gene>
<comment type="similarity">
    <text evidence="1 2">Belongs to the GST superfamily.</text>
</comment>
<organism evidence="5 6">
    <name type="scientific">Scytalidium lignicola</name>
    <name type="common">Hyphomycete</name>
    <dbReference type="NCBI Taxonomy" id="5539"/>
    <lineage>
        <taxon>Eukaryota</taxon>
        <taxon>Fungi</taxon>
        <taxon>Dikarya</taxon>
        <taxon>Ascomycota</taxon>
        <taxon>Pezizomycotina</taxon>
        <taxon>Leotiomycetes</taxon>
        <taxon>Leotiomycetes incertae sedis</taxon>
        <taxon>Scytalidium</taxon>
    </lineage>
</organism>
<protein>
    <recommendedName>
        <fullName evidence="7">Glutathione transferase</fullName>
    </recommendedName>
</protein>
<dbReference type="Pfam" id="PF00043">
    <property type="entry name" value="GST_C"/>
    <property type="match status" value="1"/>
</dbReference>
<dbReference type="AlphaFoldDB" id="A0A3E2H0B3"/>
<evidence type="ECO:0000256" key="1">
    <source>
        <dbReference type="ARBA" id="ARBA00007409"/>
    </source>
</evidence>
<dbReference type="InterPro" id="IPR036282">
    <property type="entry name" value="Glutathione-S-Trfase_C_sf"/>
</dbReference>
<dbReference type="InterPro" id="IPR040079">
    <property type="entry name" value="Glutathione_S-Trfase"/>
</dbReference>
<evidence type="ECO:0000256" key="2">
    <source>
        <dbReference type="RuleBase" id="RU003494"/>
    </source>
</evidence>
<evidence type="ECO:0000259" key="3">
    <source>
        <dbReference type="PROSITE" id="PS50404"/>
    </source>
</evidence>
<dbReference type="Gene3D" id="1.20.1050.10">
    <property type="match status" value="1"/>
</dbReference>
<feature type="domain" description="GST N-terminal" evidence="3">
    <location>
        <begin position="2"/>
        <end position="81"/>
    </location>
</feature>
<dbReference type="PROSITE" id="PS50405">
    <property type="entry name" value="GST_CTER"/>
    <property type="match status" value="1"/>
</dbReference>
<dbReference type="PROSITE" id="PS50404">
    <property type="entry name" value="GST_NTER"/>
    <property type="match status" value="1"/>
</dbReference>
<accession>A0A3E2H0B3</accession>
<dbReference type="Gene3D" id="3.40.30.10">
    <property type="entry name" value="Glutaredoxin"/>
    <property type="match status" value="1"/>
</dbReference>
<comment type="caution">
    <text evidence="5">The sequence shown here is derived from an EMBL/GenBank/DDBJ whole genome shotgun (WGS) entry which is preliminary data.</text>
</comment>
<dbReference type="CDD" id="cd03181">
    <property type="entry name" value="GST_C_EF1Bgamma_like"/>
    <property type="match status" value="1"/>
</dbReference>
<feature type="non-terminal residue" evidence="5">
    <location>
        <position position="1"/>
    </location>
</feature>
<evidence type="ECO:0000259" key="4">
    <source>
        <dbReference type="PROSITE" id="PS50405"/>
    </source>
</evidence>
<dbReference type="InterPro" id="IPR010987">
    <property type="entry name" value="Glutathione-S-Trfase_C-like"/>
</dbReference>
<sequence>MSFGKLYGFEGNSRSTVLRVIAKQNNLNLEFIEVRPPDVDAEYLKLNLLGRVPTFVGDNGFILTEVMAIAIYFTRQSKETRLLGNNEEEFASIIRWMSFSNTEVLPKLGGWFRPFIGKDPYNRERIDESKKSASIALLVLEQHLDTRQYLVGSGLTLADFFTASMISRGFMYVLDKAWRAKHPNITRWYETVTSHPSWKAIMPTTVMIGDSLEYV</sequence>
<dbReference type="EMBL" id="NCSJ02000242">
    <property type="protein sequence ID" value="RFU26781.1"/>
    <property type="molecule type" value="Genomic_DNA"/>
</dbReference>
<dbReference type="OrthoDB" id="249703at2759"/>
<reference evidence="5 6" key="1">
    <citation type="submission" date="2018-05" db="EMBL/GenBank/DDBJ databases">
        <title>Draft genome sequence of Scytalidium lignicola DSM 105466, a ubiquitous saprotrophic fungus.</title>
        <authorList>
            <person name="Buettner E."/>
            <person name="Gebauer A.M."/>
            <person name="Hofrichter M."/>
            <person name="Liers C."/>
            <person name="Kellner H."/>
        </authorList>
    </citation>
    <scope>NUCLEOTIDE SEQUENCE [LARGE SCALE GENOMIC DNA]</scope>
    <source>
        <strain evidence="5 6">DSM 105466</strain>
    </source>
</reference>
<dbReference type="PANTHER" id="PTHR43986">
    <property type="entry name" value="ELONGATION FACTOR 1-GAMMA"/>
    <property type="match status" value="1"/>
</dbReference>
<feature type="non-terminal residue" evidence="5">
    <location>
        <position position="215"/>
    </location>
</feature>
<dbReference type="SFLD" id="SFLDG00358">
    <property type="entry name" value="Main_(cytGST)"/>
    <property type="match status" value="1"/>
</dbReference>
<dbReference type="OMA" id="VETYPHK"/>
<dbReference type="CDD" id="cd03044">
    <property type="entry name" value="GST_N_EF1Bgamma"/>
    <property type="match status" value="1"/>
</dbReference>
<feature type="domain" description="GST C-terminal" evidence="4">
    <location>
        <begin position="86"/>
        <end position="215"/>
    </location>
</feature>
<dbReference type="InterPro" id="IPR036249">
    <property type="entry name" value="Thioredoxin-like_sf"/>
</dbReference>
<evidence type="ECO:0000313" key="5">
    <source>
        <dbReference type="EMBL" id="RFU26781.1"/>
    </source>
</evidence>
<dbReference type="GO" id="GO:0005737">
    <property type="term" value="C:cytoplasm"/>
    <property type="evidence" value="ECO:0007669"/>
    <property type="project" value="TreeGrafter"/>
</dbReference>
<dbReference type="FunFam" id="3.40.30.10:FF:000142">
    <property type="entry name" value="Elongation factor 1 gamma"/>
    <property type="match status" value="1"/>
</dbReference>
<name>A0A3E2H0B3_SCYLI</name>
<dbReference type="FunFam" id="1.20.1050.10:FF:000006">
    <property type="entry name" value="Elongation factor 1 gamma"/>
    <property type="match status" value="1"/>
</dbReference>
<dbReference type="GO" id="GO:0005634">
    <property type="term" value="C:nucleus"/>
    <property type="evidence" value="ECO:0007669"/>
    <property type="project" value="TreeGrafter"/>
</dbReference>
<dbReference type="STRING" id="5539.A0A3E2H0B3"/>
<keyword evidence="6" id="KW-1185">Reference proteome</keyword>
<dbReference type="Pfam" id="PF02798">
    <property type="entry name" value="GST_N"/>
    <property type="match status" value="1"/>
</dbReference>
<dbReference type="InterPro" id="IPR050802">
    <property type="entry name" value="EF-GSTs"/>
</dbReference>
<proteinExistence type="inferred from homology"/>